<organism evidence="1">
    <name type="scientific">Rhizophora mucronata</name>
    <name type="common">Asiatic mangrove</name>
    <dbReference type="NCBI Taxonomy" id="61149"/>
    <lineage>
        <taxon>Eukaryota</taxon>
        <taxon>Viridiplantae</taxon>
        <taxon>Streptophyta</taxon>
        <taxon>Embryophyta</taxon>
        <taxon>Tracheophyta</taxon>
        <taxon>Spermatophyta</taxon>
        <taxon>Magnoliopsida</taxon>
        <taxon>eudicotyledons</taxon>
        <taxon>Gunneridae</taxon>
        <taxon>Pentapetalae</taxon>
        <taxon>rosids</taxon>
        <taxon>fabids</taxon>
        <taxon>Malpighiales</taxon>
        <taxon>Rhizophoraceae</taxon>
        <taxon>Rhizophora</taxon>
    </lineage>
</organism>
<reference evidence="1" key="1">
    <citation type="submission" date="2018-02" db="EMBL/GenBank/DDBJ databases">
        <title>Rhizophora mucronata_Transcriptome.</title>
        <authorList>
            <person name="Meera S.P."/>
            <person name="Sreeshan A."/>
            <person name="Augustine A."/>
        </authorList>
    </citation>
    <scope>NUCLEOTIDE SEQUENCE</scope>
    <source>
        <tissue evidence="1">Leaf</tissue>
    </source>
</reference>
<dbReference type="AlphaFoldDB" id="A0A2P2PP47"/>
<name>A0A2P2PP47_RHIMU</name>
<dbReference type="EMBL" id="GGEC01075895">
    <property type="protein sequence ID" value="MBX56379.1"/>
    <property type="molecule type" value="Transcribed_RNA"/>
</dbReference>
<evidence type="ECO:0000313" key="1">
    <source>
        <dbReference type="EMBL" id="MBX56379.1"/>
    </source>
</evidence>
<protein>
    <submittedName>
        <fullName evidence="1">Uncharacterized protein</fullName>
    </submittedName>
</protein>
<sequence>MTQIYVRYEKSLHEYFCAIPTASRMVILASQNIKSLFPLKKE</sequence>
<accession>A0A2P2PP47</accession>
<proteinExistence type="predicted"/>